<organism evidence="2">
    <name type="scientific">Lotus japonicus</name>
    <name type="common">Lotus corniculatus var. japonicus</name>
    <dbReference type="NCBI Taxonomy" id="34305"/>
    <lineage>
        <taxon>Eukaryota</taxon>
        <taxon>Viridiplantae</taxon>
        <taxon>Streptophyta</taxon>
        <taxon>Embryophyta</taxon>
        <taxon>Tracheophyta</taxon>
        <taxon>Spermatophyta</taxon>
        <taxon>Magnoliopsida</taxon>
        <taxon>eudicotyledons</taxon>
        <taxon>Gunneridae</taxon>
        <taxon>Pentapetalae</taxon>
        <taxon>rosids</taxon>
        <taxon>fabids</taxon>
        <taxon>Fabales</taxon>
        <taxon>Fabaceae</taxon>
        <taxon>Papilionoideae</taxon>
        <taxon>50 kb inversion clade</taxon>
        <taxon>NPAAA clade</taxon>
        <taxon>Hologalegina</taxon>
        <taxon>robinioid clade</taxon>
        <taxon>Loteae</taxon>
        <taxon>Lotus</taxon>
    </lineage>
</organism>
<proteinExistence type="evidence at transcript level"/>
<dbReference type="EMBL" id="BT141330">
    <property type="protein sequence ID" value="AFK41124.1"/>
    <property type="molecule type" value="mRNA"/>
</dbReference>
<feature type="signal peptide" evidence="1">
    <location>
        <begin position="1"/>
        <end position="22"/>
    </location>
</feature>
<feature type="chain" id="PRO_5003679361" evidence="1">
    <location>
        <begin position="23"/>
        <end position="124"/>
    </location>
</feature>
<sequence length="124" mass="11571">MGMMILMLRSLALMVVQRHTAASKSTSPASTGQQVCLALPPIPMCIRPPKRSTHAPSFKVSIGHVGCAGGGDGTTGGGGGLGVSVGGLGGVTTGGVGVGGVTIGGVGVGGVTIGGDGTTGGSGT</sequence>
<evidence type="ECO:0000313" key="2">
    <source>
        <dbReference type="EMBL" id="AFK41124.1"/>
    </source>
</evidence>
<evidence type="ECO:0000256" key="1">
    <source>
        <dbReference type="SAM" id="SignalP"/>
    </source>
</evidence>
<name>I3SLI2_LOTJA</name>
<reference evidence="2" key="1">
    <citation type="submission" date="2012-05" db="EMBL/GenBank/DDBJ databases">
        <authorList>
            <person name="Krishnakumar V."/>
            <person name="Cheung F."/>
            <person name="Xiao Y."/>
            <person name="Chan A."/>
            <person name="Moskal W.A."/>
            <person name="Town C.D."/>
        </authorList>
    </citation>
    <scope>NUCLEOTIDE SEQUENCE</scope>
</reference>
<accession>I3SLI2</accession>
<protein>
    <submittedName>
        <fullName evidence="2">Uncharacterized protein</fullName>
    </submittedName>
</protein>
<dbReference type="AlphaFoldDB" id="I3SLI2"/>
<keyword evidence="1" id="KW-0732">Signal</keyword>